<feature type="domain" description="Carboxylesterase type B" evidence="3">
    <location>
        <begin position="1"/>
        <end position="71"/>
    </location>
</feature>
<sequence>VNMLLSSDSAKGLFHRASLLSGSLLSPWAVVASPDSTRTQVVSYLNCPTKHDLMSCVKDLPLSKLLGVDFSPPRFLPRYGPWLVNEPSYVMEHSGDLFVKTPLLL</sequence>
<evidence type="ECO:0000259" key="3">
    <source>
        <dbReference type="Pfam" id="PF00135"/>
    </source>
</evidence>
<dbReference type="Gene3D" id="3.40.50.1820">
    <property type="entry name" value="alpha/beta hydrolase"/>
    <property type="match status" value="1"/>
</dbReference>
<dbReference type="InterPro" id="IPR051093">
    <property type="entry name" value="Neuroligin/BSAL"/>
</dbReference>
<dbReference type="InterPro" id="IPR029058">
    <property type="entry name" value="AB_hydrolase_fold"/>
</dbReference>
<reference evidence="4" key="1">
    <citation type="submission" date="2015-11" db="EMBL/GenBank/DDBJ databases">
        <title>De novo transcriptome assembly of four potential Pierce s Disease insect vectors from Arizona vineyards.</title>
        <authorList>
            <person name="Tassone E.E."/>
        </authorList>
    </citation>
    <scope>NUCLEOTIDE SEQUENCE</scope>
</reference>
<evidence type="ECO:0000256" key="2">
    <source>
        <dbReference type="ARBA" id="ARBA00023180"/>
    </source>
</evidence>
<dbReference type="AlphaFoldDB" id="A0A1B6LNW2"/>
<gene>
    <name evidence="4" type="ORF">g.53923</name>
</gene>
<dbReference type="InterPro" id="IPR002018">
    <property type="entry name" value="CarbesteraseB"/>
</dbReference>
<proteinExistence type="inferred from homology"/>
<feature type="non-terminal residue" evidence="4">
    <location>
        <position position="1"/>
    </location>
</feature>
<name>A0A1B6LNW2_9HEMI</name>
<dbReference type="PANTHER" id="PTHR43903">
    <property type="entry name" value="NEUROLIGIN"/>
    <property type="match status" value="1"/>
</dbReference>
<evidence type="ECO:0000256" key="1">
    <source>
        <dbReference type="ARBA" id="ARBA00005964"/>
    </source>
</evidence>
<dbReference type="Pfam" id="PF00135">
    <property type="entry name" value="COesterase"/>
    <property type="match status" value="1"/>
</dbReference>
<feature type="non-terminal residue" evidence="4">
    <location>
        <position position="105"/>
    </location>
</feature>
<dbReference type="SUPFAM" id="SSF53474">
    <property type="entry name" value="alpha/beta-Hydrolases"/>
    <property type="match status" value="1"/>
</dbReference>
<evidence type="ECO:0000313" key="4">
    <source>
        <dbReference type="EMBL" id="JAT25432.1"/>
    </source>
</evidence>
<keyword evidence="2" id="KW-0325">Glycoprotein</keyword>
<comment type="similarity">
    <text evidence="1">Belongs to the type-B carboxylesterase/lipase family.</text>
</comment>
<dbReference type="EMBL" id="GEBQ01014545">
    <property type="protein sequence ID" value="JAT25432.1"/>
    <property type="molecule type" value="Transcribed_RNA"/>
</dbReference>
<protein>
    <recommendedName>
        <fullName evidence="3">Carboxylesterase type B domain-containing protein</fullName>
    </recommendedName>
</protein>
<accession>A0A1B6LNW2</accession>
<organism evidence="4">
    <name type="scientific">Graphocephala atropunctata</name>
    <dbReference type="NCBI Taxonomy" id="36148"/>
    <lineage>
        <taxon>Eukaryota</taxon>
        <taxon>Metazoa</taxon>
        <taxon>Ecdysozoa</taxon>
        <taxon>Arthropoda</taxon>
        <taxon>Hexapoda</taxon>
        <taxon>Insecta</taxon>
        <taxon>Pterygota</taxon>
        <taxon>Neoptera</taxon>
        <taxon>Paraneoptera</taxon>
        <taxon>Hemiptera</taxon>
        <taxon>Auchenorrhyncha</taxon>
        <taxon>Membracoidea</taxon>
        <taxon>Cicadellidae</taxon>
        <taxon>Cicadellinae</taxon>
        <taxon>Cicadellini</taxon>
        <taxon>Graphocephala</taxon>
    </lineage>
</organism>